<organism evidence="8 9">
    <name type="scientific">Methylobacter tundripaludum</name>
    <dbReference type="NCBI Taxonomy" id="173365"/>
    <lineage>
        <taxon>Bacteria</taxon>
        <taxon>Pseudomonadati</taxon>
        <taxon>Pseudomonadota</taxon>
        <taxon>Gammaproteobacteria</taxon>
        <taxon>Methylococcales</taxon>
        <taxon>Methylococcaceae</taxon>
        <taxon>Methylobacter</taxon>
    </lineage>
</organism>
<dbReference type="CDD" id="cd00156">
    <property type="entry name" value="REC"/>
    <property type="match status" value="1"/>
</dbReference>
<keyword evidence="5" id="KW-0804">Transcription</keyword>
<evidence type="ECO:0000256" key="1">
    <source>
        <dbReference type="ARBA" id="ARBA00022553"/>
    </source>
</evidence>
<dbReference type="OrthoDB" id="5703386at2"/>
<dbReference type="PANTHER" id="PTHR48111:SF1">
    <property type="entry name" value="TWO-COMPONENT RESPONSE REGULATOR ORR33"/>
    <property type="match status" value="1"/>
</dbReference>
<dbReference type="GO" id="GO:0032993">
    <property type="term" value="C:protein-DNA complex"/>
    <property type="evidence" value="ECO:0007669"/>
    <property type="project" value="TreeGrafter"/>
</dbReference>
<evidence type="ECO:0000256" key="2">
    <source>
        <dbReference type="ARBA" id="ARBA00023012"/>
    </source>
</evidence>
<dbReference type="InterPro" id="IPR039420">
    <property type="entry name" value="WalR-like"/>
</dbReference>
<dbReference type="NCBIfam" id="TIGR01764">
    <property type="entry name" value="excise"/>
    <property type="match status" value="1"/>
</dbReference>
<reference evidence="8 9" key="1">
    <citation type="submission" date="2018-02" db="EMBL/GenBank/DDBJ databases">
        <title>Subsurface microbial communities from deep shales in Ohio and West Virginia, USA.</title>
        <authorList>
            <person name="Wrighton K."/>
        </authorList>
    </citation>
    <scope>NUCLEOTIDE SEQUENCE [LARGE SCALE GENOMIC DNA]</scope>
    <source>
        <strain evidence="8 9">OWC-G53F</strain>
    </source>
</reference>
<dbReference type="CDD" id="cd04762">
    <property type="entry name" value="HTH_MerR-trunc"/>
    <property type="match status" value="1"/>
</dbReference>
<dbReference type="GO" id="GO:0006355">
    <property type="term" value="P:regulation of DNA-templated transcription"/>
    <property type="evidence" value="ECO:0007669"/>
    <property type="project" value="TreeGrafter"/>
</dbReference>
<sequence>MNKVKTGPAKKFLSTREAAARLGVALSTIQTWVETGVLPAWKTAGGHRRIPADAVDAIRLRKQAVLTEAPTPEVFKVLVVEDDAVLRELYRRQFTEWNLPIQLLMAEDGFEGLMLIGRHNPDLIIADLSMPGLDGFKMIRKIKSQSTPIRGVIIVVTALTVTEIAAQGGLPADIPVYPKPVPFAALRPLVEHMARRLVTS</sequence>
<name>A0A2S6H4Q8_9GAMM</name>
<keyword evidence="9" id="KW-1185">Reference proteome</keyword>
<keyword evidence="4" id="KW-0238">DNA-binding</keyword>
<dbReference type="AlphaFoldDB" id="A0A2S6H4Q8"/>
<dbReference type="EMBL" id="PTIY01000004">
    <property type="protein sequence ID" value="PPK72427.1"/>
    <property type="molecule type" value="Genomic_DNA"/>
</dbReference>
<dbReference type="GO" id="GO:0005829">
    <property type="term" value="C:cytosol"/>
    <property type="evidence" value="ECO:0007669"/>
    <property type="project" value="TreeGrafter"/>
</dbReference>
<dbReference type="PROSITE" id="PS50110">
    <property type="entry name" value="RESPONSE_REGULATORY"/>
    <property type="match status" value="1"/>
</dbReference>
<proteinExistence type="predicted"/>
<evidence type="ECO:0000313" key="8">
    <source>
        <dbReference type="EMBL" id="PPK72427.1"/>
    </source>
</evidence>
<feature type="modified residue" description="4-aspartylphosphate" evidence="6">
    <location>
        <position position="127"/>
    </location>
</feature>
<evidence type="ECO:0000256" key="6">
    <source>
        <dbReference type="PROSITE-ProRule" id="PRU00169"/>
    </source>
</evidence>
<accession>A0A2S6H4Q8</accession>
<gene>
    <name evidence="8" type="ORF">B0F88_104222</name>
</gene>
<protein>
    <submittedName>
        <fullName evidence="8">Excisionase family DNA binding protein</fullName>
    </submittedName>
</protein>
<keyword evidence="3" id="KW-0805">Transcription regulation</keyword>
<feature type="domain" description="Response regulatory" evidence="7">
    <location>
        <begin position="76"/>
        <end position="194"/>
    </location>
</feature>
<dbReference type="GO" id="GO:0000156">
    <property type="term" value="F:phosphorelay response regulator activity"/>
    <property type="evidence" value="ECO:0007669"/>
    <property type="project" value="TreeGrafter"/>
</dbReference>
<keyword evidence="2" id="KW-0902">Two-component regulatory system</keyword>
<dbReference type="Gene3D" id="3.40.50.2300">
    <property type="match status" value="1"/>
</dbReference>
<comment type="caution">
    <text evidence="8">The sequence shown here is derived from an EMBL/GenBank/DDBJ whole genome shotgun (WGS) entry which is preliminary data.</text>
</comment>
<dbReference type="InterPro" id="IPR001789">
    <property type="entry name" value="Sig_transdc_resp-reg_receiver"/>
</dbReference>
<dbReference type="RefSeq" id="WP_104423213.1">
    <property type="nucleotide sequence ID" value="NZ_PTIY01000004.1"/>
</dbReference>
<dbReference type="Proteomes" id="UP000238071">
    <property type="component" value="Unassembled WGS sequence"/>
</dbReference>
<dbReference type="SMART" id="SM00448">
    <property type="entry name" value="REC"/>
    <property type="match status" value="1"/>
</dbReference>
<dbReference type="InterPro" id="IPR010093">
    <property type="entry name" value="SinI_DNA-bd"/>
</dbReference>
<dbReference type="PANTHER" id="PTHR48111">
    <property type="entry name" value="REGULATOR OF RPOS"/>
    <property type="match status" value="1"/>
</dbReference>
<evidence type="ECO:0000256" key="5">
    <source>
        <dbReference type="ARBA" id="ARBA00023163"/>
    </source>
</evidence>
<evidence type="ECO:0000256" key="3">
    <source>
        <dbReference type="ARBA" id="ARBA00023015"/>
    </source>
</evidence>
<dbReference type="Pfam" id="PF00072">
    <property type="entry name" value="Response_reg"/>
    <property type="match status" value="1"/>
</dbReference>
<evidence type="ECO:0000313" key="9">
    <source>
        <dbReference type="Proteomes" id="UP000238071"/>
    </source>
</evidence>
<dbReference type="InterPro" id="IPR011006">
    <property type="entry name" value="CheY-like_superfamily"/>
</dbReference>
<dbReference type="GO" id="GO:0000976">
    <property type="term" value="F:transcription cis-regulatory region binding"/>
    <property type="evidence" value="ECO:0007669"/>
    <property type="project" value="TreeGrafter"/>
</dbReference>
<dbReference type="SUPFAM" id="SSF52172">
    <property type="entry name" value="CheY-like"/>
    <property type="match status" value="1"/>
</dbReference>
<dbReference type="Pfam" id="PF12728">
    <property type="entry name" value="HTH_17"/>
    <property type="match status" value="1"/>
</dbReference>
<dbReference type="SUPFAM" id="SSF46955">
    <property type="entry name" value="Putative DNA-binding domain"/>
    <property type="match status" value="1"/>
</dbReference>
<evidence type="ECO:0000256" key="4">
    <source>
        <dbReference type="ARBA" id="ARBA00023125"/>
    </source>
</evidence>
<dbReference type="Gene3D" id="1.10.1660.10">
    <property type="match status" value="1"/>
</dbReference>
<evidence type="ECO:0000259" key="7">
    <source>
        <dbReference type="PROSITE" id="PS50110"/>
    </source>
</evidence>
<dbReference type="InterPro" id="IPR009061">
    <property type="entry name" value="DNA-bd_dom_put_sf"/>
</dbReference>
<dbReference type="InterPro" id="IPR041657">
    <property type="entry name" value="HTH_17"/>
</dbReference>
<keyword evidence="1 6" id="KW-0597">Phosphoprotein</keyword>